<dbReference type="GO" id="GO:0004239">
    <property type="term" value="F:initiator methionyl aminopeptidase activity"/>
    <property type="evidence" value="ECO:0007669"/>
    <property type="project" value="UniProtKB-UniRule"/>
</dbReference>
<evidence type="ECO:0000256" key="6">
    <source>
        <dbReference type="HAMAP-Rule" id="MF_01974"/>
    </source>
</evidence>
<protein>
    <recommendedName>
        <fullName evidence="6 7">Methionine aminopeptidase</fullName>
        <shortName evidence="6">MAP</shortName>
        <shortName evidence="6">MetAP</shortName>
        <ecNumber evidence="6 7">3.4.11.18</ecNumber>
    </recommendedName>
    <alternativeName>
        <fullName evidence="6">Peptidase M</fullName>
    </alternativeName>
</protein>
<comment type="caution">
    <text evidence="9">The sequence shown here is derived from an EMBL/GenBank/DDBJ whole genome shotgun (WGS) entry which is preliminary data.</text>
</comment>
<feature type="binding site" evidence="6">
    <location>
        <position position="82"/>
    </location>
    <ligand>
        <name>a divalent metal cation</name>
        <dbReference type="ChEBI" id="CHEBI:60240"/>
        <label>1</label>
    </ligand>
</feature>
<comment type="function">
    <text evidence="1 6">Removes the N-terminal methionine from nascent proteins. The N-terminal methionine is often cleaved when the second residue in the primary sequence is small and uncharged (Met-Ala-, Cys, Gly, Pro, Ser, Thr, or Val). Requires deformylation of the N(alpha)-formylated initiator methionine before it can be hydrolyzed.</text>
</comment>
<dbReference type="PROSITE" id="PS00680">
    <property type="entry name" value="MAP_1"/>
    <property type="match status" value="1"/>
</dbReference>
<gene>
    <name evidence="6 9" type="primary">map</name>
    <name evidence="9" type="ORF">MOPEL_098_00470</name>
</gene>
<feature type="binding site" evidence="6">
    <location>
        <position position="166"/>
    </location>
    <ligand>
        <name>a divalent metal cation</name>
        <dbReference type="ChEBI" id="CHEBI:60240"/>
        <label>2</label>
        <note>catalytic</note>
    </ligand>
</feature>
<feature type="binding site" evidence="6">
    <location>
        <position position="173"/>
    </location>
    <ligand>
        <name>substrate</name>
    </ligand>
</feature>
<accession>H5UTX2</accession>
<dbReference type="PANTHER" id="PTHR43330">
    <property type="entry name" value="METHIONINE AMINOPEPTIDASE"/>
    <property type="match status" value="1"/>
</dbReference>
<comment type="catalytic activity">
    <reaction evidence="6 7">
        <text>Release of N-terminal amino acids, preferentially methionine, from peptides and arylamides.</text>
        <dbReference type="EC" id="3.4.11.18"/>
    </reaction>
</comment>
<dbReference type="HAMAP" id="MF_01974">
    <property type="entry name" value="MetAP_1"/>
    <property type="match status" value="1"/>
</dbReference>
<keyword evidence="3 6" id="KW-0645">Protease</keyword>
<reference evidence="9 10" key="1">
    <citation type="submission" date="2012-02" db="EMBL/GenBank/DDBJ databases">
        <title>Whole genome shotgun sequence of Mobilicoccus pelagius NBRC 104925.</title>
        <authorList>
            <person name="Yoshida Y."/>
            <person name="Hosoyama A."/>
            <person name="Tsuchikane K."/>
            <person name="Katsumata H."/>
            <person name="Yamazaki S."/>
            <person name="Fujita N."/>
        </authorList>
    </citation>
    <scope>NUCLEOTIDE SEQUENCE [LARGE SCALE GENOMIC DNA]</scope>
    <source>
        <strain evidence="9 10">NBRC 104925</strain>
    </source>
</reference>
<feature type="binding site" evidence="6">
    <location>
        <position position="65"/>
    </location>
    <ligand>
        <name>substrate</name>
    </ligand>
</feature>
<evidence type="ECO:0000256" key="5">
    <source>
        <dbReference type="ARBA" id="ARBA00022801"/>
    </source>
</evidence>
<dbReference type="InterPro" id="IPR001714">
    <property type="entry name" value="Pept_M24_MAP"/>
</dbReference>
<keyword evidence="10" id="KW-1185">Reference proteome</keyword>
<dbReference type="InterPro" id="IPR036005">
    <property type="entry name" value="Creatinase/aminopeptidase-like"/>
</dbReference>
<keyword evidence="2 6" id="KW-0031">Aminopeptidase</keyword>
<feature type="binding site" evidence="6">
    <location>
        <position position="93"/>
    </location>
    <ligand>
        <name>a divalent metal cation</name>
        <dbReference type="ChEBI" id="CHEBI:60240"/>
        <label>2</label>
        <note>catalytic</note>
    </ligand>
</feature>
<dbReference type="PRINTS" id="PR00599">
    <property type="entry name" value="MAPEPTIDASE"/>
</dbReference>
<dbReference type="InterPro" id="IPR002467">
    <property type="entry name" value="Pept_M24A_MAP1"/>
</dbReference>
<dbReference type="STRING" id="1089455.MOPEL_098_00470"/>
<evidence type="ECO:0000256" key="7">
    <source>
        <dbReference type="RuleBase" id="RU003653"/>
    </source>
</evidence>
<feature type="binding site" evidence="6">
    <location>
        <position position="230"/>
    </location>
    <ligand>
        <name>a divalent metal cation</name>
        <dbReference type="ChEBI" id="CHEBI:60240"/>
        <label>2</label>
        <note>catalytic</note>
    </ligand>
</feature>
<dbReference type="AlphaFoldDB" id="H5UTX2"/>
<dbReference type="EC" id="3.4.11.18" evidence="6 7"/>
<dbReference type="GO" id="GO:0046872">
    <property type="term" value="F:metal ion binding"/>
    <property type="evidence" value="ECO:0007669"/>
    <property type="project" value="UniProtKB-UniRule"/>
</dbReference>
<evidence type="ECO:0000313" key="10">
    <source>
        <dbReference type="Proteomes" id="UP000004367"/>
    </source>
</evidence>
<comment type="subunit">
    <text evidence="6">Monomer.</text>
</comment>
<name>H5UTX2_9MICO</name>
<evidence type="ECO:0000256" key="2">
    <source>
        <dbReference type="ARBA" id="ARBA00022438"/>
    </source>
</evidence>
<dbReference type="Proteomes" id="UP000004367">
    <property type="component" value="Unassembled WGS sequence"/>
</dbReference>
<feature type="binding site" evidence="6">
    <location>
        <position position="230"/>
    </location>
    <ligand>
        <name>a divalent metal cation</name>
        <dbReference type="ChEBI" id="CHEBI:60240"/>
        <label>1</label>
    </ligand>
</feature>
<keyword evidence="4 6" id="KW-0479">Metal-binding</keyword>
<comment type="similarity">
    <text evidence="6">Belongs to the peptidase M24A family. Methionine aminopeptidase type 1 subfamily.</text>
</comment>
<dbReference type="GO" id="GO:0070006">
    <property type="term" value="F:metalloaminopeptidase activity"/>
    <property type="evidence" value="ECO:0007669"/>
    <property type="project" value="UniProtKB-UniRule"/>
</dbReference>
<comment type="cofactor">
    <cofactor evidence="6">
        <name>Co(2+)</name>
        <dbReference type="ChEBI" id="CHEBI:48828"/>
    </cofactor>
    <cofactor evidence="6">
        <name>Zn(2+)</name>
        <dbReference type="ChEBI" id="CHEBI:29105"/>
    </cofactor>
    <cofactor evidence="6">
        <name>Mn(2+)</name>
        <dbReference type="ChEBI" id="CHEBI:29035"/>
    </cofactor>
    <cofactor evidence="6">
        <name>Fe(2+)</name>
        <dbReference type="ChEBI" id="CHEBI:29033"/>
    </cofactor>
    <text evidence="6">Binds 2 divalent metal cations per subunit. Has a high-affinity and a low affinity metal-binding site. The true nature of the physiological cofactor is under debate. The enzyme is active with cobalt, zinc, manganese or divalent iron ions. Most likely, methionine aminopeptidases function as mononuclear Fe(2+)-metalloproteases under physiological conditions, and the catalytically relevant metal-binding site has been assigned to the histidine-containing high-affinity site.</text>
</comment>
<dbReference type="EMBL" id="BAFE01000075">
    <property type="protein sequence ID" value="GAB49180.1"/>
    <property type="molecule type" value="Genomic_DNA"/>
</dbReference>
<evidence type="ECO:0000256" key="4">
    <source>
        <dbReference type="ARBA" id="ARBA00022723"/>
    </source>
</evidence>
<dbReference type="eggNOG" id="COG0024">
    <property type="taxonomic scope" value="Bacteria"/>
</dbReference>
<dbReference type="GO" id="GO:0005829">
    <property type="term" value="C:cytosol"/>
    <property type="evidence" value="ECO:0007669"/>
    <property type="project" value="TreeGrafter"/>
</dbReference>
<dbReference type="NCBIfam" id="TIGR00500">
    <property type="entry name" value="met_pdase_I"/>
    <property type="match status" value="1"/>
</dbReference>
<evidence type="ECO:0000256" key="3">
    <source>
        <dbReference type="ARBA" id="ARBA00022670"/>
    </source>
</evidence>
<evidence type="ECO:0000259" key="8">
    <source>
        <dbReference type="Pfam" id="PF00557"/>
    </source>
</evidence>
<proteinExistence type="inferred from homology"/>
<evidence type="ECO:0000313" key="9">
    <source>
        <dbReference type="EMBL" id="GAB49180.1"/>
    </source>
</evidence>
<organism evidence="9 10">
    <name type="scientific">Mobilicoccus pelagius NBRC 104925</name>
    <dbReference type="NCBI Taxonomy" id="1089455"/>
    <lineage>
        <taxon>Bacteria</taxon>
        <taxon>Bacillati</taxon>
        <taxon>Actinomycetota</taxon>
        <taxon>Actinomycetes</taxon>
        <taxon>Micrococcales</taxon>
        <taxon>Dermatophilaceae</taxon>
        <taxon>Mobilicoccus</taxon>
    </lineage>
</organism>
<feature type="domain" description="Peptidase M24" evidence="8">
    <location>
        <begin position="1"/>
        <end position="236"/>
    </location>
</feature>
<evidence type="ECO:0000256" key="1">
    <source>
        <dbReference type="ARBA" id="ARBA00002521"/>
    </source>
</evidence>
<dbReference type="PANTHER" id="PTHR43330:SF27">
    <property type="entry name" value="METHIONINE AMINOPEPTIDASE"/>
    <property type="match status" value="1"/>
</dbReference>
<feature type="binding site" evidence="6">
    <location>
        <position position="93"/>
    </location>
    <ligand>
        <name>a divalent metal cation</name>
        <dbReference type="ChEBI" id="CHEBI:60240"/>
        <label>1</label>
    </ligand>
</feature>
<dbReference type="Gene3D" id="3.90.230.10">
    <property type="entry name" value="Creatinase/methionine aminopeptidase superfamily"/>
    <property type="match status" value="1"/>
</dbReference>
<sequence>MRVAGMVVAETLAAVEAAVRPGITTGELDALAEACIRSRGARPSFPDVPDYRHTLCISVNDEVVHGIPGGRTLLAGDVVSVDCGASVEGWHGDSAITVVAGGPEAARPEDLELVAACTDALWAGIGAFVVGGRLFDVGEAVEESVETSAAQAGRAPYGILEGYEGHGIGREMHETPGVPNVAVQARGPRIRAGATVAIEPMITLGTAEGHTLTDGWTVVTTDGSRGAHVEHTVAATPEGPWVLTAADGGRAELASRGLPCGAPR</sequence>
<feature type="binding site" evidence="6">
    <location>
        <position position="199"/>
    </location>
    <ligand>
        <name>a divalent metal cation</name>
        <dbReference type="ChEBI" id="CHEBI:60240"/>
        <label>2</label>
        <note>catalytic</note>
    </ligand>
</feature>
<dbReference type="CDD" id="cd01086">
    <property type="entry name" value="MetAP1"/>
    <property type="match status" value="1"/>
</dbReference>
<keyword evidence="5 6" id="KW-0378">Hydrolase</keyword>
<dbReference type="SUPFAM" id="SSF55920">
    <property type="entry name" value="Creatinase/aminopeptidase"/>
    <property type="match status" value="1"/>
</dbReference>
<dbReference type="OrthoDB" id="9802055at2"/>
<dbReference type="Pfam" id="PF00557">
    <property type="entry name" value="Peptidase_M24"/>
    <property type="match status" value="1"/>
</dbReference>
<dbReference type="InterPro" id="IPR000994">
    <property type="entry name" value="Pept_M24"/>
</dbReference>
<dbReference type="GO" id="GO:0006508">
    <property type="term" value="P:proteolysis"/>
    <property type="evidence" value="ECO:0007669"/>
    <property type="project" value="UniProtKB-KW"/>
</dbReference>